<reference evidence="2" key="1">
    <citation type="submission" date="2020-09" db="EMBL/GenBank/DDBJ databases">
        <authorList>
            <person name="Kikuchi T."/>
        </authorList>
    </citation>
    <scope>NUCLEOTIDE SEQUENCE</scope>
    <source>
        <strain evidence="2">SH1</strain>
    </source>
</reference>
<organism evidence="2 3">
    <name type="scientific">Bursaphelenchus okinawaensis</name>
    <dbReference type="NCBI Taxonomy" id="465554"/>
    <lineage>
        <taxon>Eukaryota</taxon>
        <taxon>Metazoa</taxon>
        <taxon>Ecdysozoa</taxon>
        <taxon>Nematoda</taxon>
        <taxon>Chromadorea</taxon>
        <taxon>Rhabditida</taxon>
        <taxon>Tylenchina</taxon>
        <taxon>Tylenchomorpha</taxon>
        <taxon>Aphelenchoidea</taxon>
        <taxon>Aphelenchoididae</taxon>
        <taxon>Bursaphelenchus</taxon>
    </lineage>
</organism>
<dbReference type="Proteomes" id="UP000614601">
    <property type="component" value="Unassembled WGS sequence"/>
</dbReference>
<dbReference type="EMBL" id="CAJFCW020000005">
    <property type="protein sequence ID" value="CAG9121499.1"/>
    <property type="molecule type" value="Genomic_DNA"/>
</dbReference>
<dbReference type="Proteomes" id="UP000783686">
    <property type="component" value="Unassembled WGS sequence"/>
</dbReference>
<keyword evidence="1" id="KW-0812">Transmembrane</keyword>
<dbReference type="OrthoDB" id="5839085at2759"/>
<dbReference type="EMBL" id="CAJFDH010000005">
    <property type="protein sequence ID" value="CAD5225933.1"/>
    <property type="molecule type" value="Genomic_DNA"/>
</dbReference>
<comment type="caution">
    <text evidence="2">The sequence shown here is derived from an EMBL/GenBank/DDBJ whole genome shotgun (WGS) entry which is preliminary data.</text>
</comment>
<dbReference type="Pfam" id="PF03134">
    <property type="entry name" value="TB2_DP1_HVA22"/>
    <property type="match status" value="1"/>
</dbReference>
<evidence type="ECO:0000313" key="3">
    <source>
        <dbReference type="Proteomes" id="UP000614601"/>
    </source>
</evidence>
<keyword evidence="1" id="KW-0472">Membrane</keyword>
<evidence type="ECO:0000313" key="2">
    <source>
        <dbReference type="EMBL" id="CAD5225933.1"/>
    </source>
</evidence>
<accession>A0A811LE19</accession>
<sequence>MKAESKKSFGRKIGHNRRWLFQYWKSHEKKAIDEADNQCNQLALLPPNQQRQVEQVVNFLSAQSHVESEERSEIGLNCSSETVDPLAGFHSLLIAWLYRIESPAFENFWCLTEEKVGLKRETISYGILSTFMAILFVINLSELICSLVGVVYPIMCTYELLKLPACDVPDELRRHWMCYWAIFGMITGIDFIVRSMLPFYHITKAMVLLAVAIPDFRLAQTFYDYSVKQVARVVINLVKKYAL</sequence>
<evidence type="ECO:0000256" key="1">
    <source>
        <dbReference type="SAM" id="Phobius"/>
    </source>
</evidence>
<keyword evidence="3" id="KW-1185">Reference proteome</keyword>
<dbReference type="AlphaFoldDB" id="A0A811LE19"/>
<feature type="transmembrane region" description="Helical" evidence="1">
    <location>
        <begin position="125"/>
        <end position="154"/>
    </location>
</feature>
<protein>
    <recommendedName>
        <fullName evidence="4">Receptor expression-enhancing protein</fullName>
    </recommendedName>
</protein>
<name>A0A811LE19_9BILA</name>
<evidence type="ECO:0008006" key="4">
    <source>
        <dbReference type="Google" id="ProtNLM"/>
    </source>
</evidence>
<keyword evidence="1" id="KW-1133">Transmembrane helix</keyword>
<feature type="transmembrane region" description="Helical" evidence="1">
    <location>
        <begin position="174"/>
        <end position="193"/>
    </location>
</feature>
<proteinExistence type="predicted"/>
<gene>
    <name evidence="2" type="ORF">BOKJ2_LOCUS11825</name>
</gene>
<dbReference type="InterPro" id="IPR004345">
    <property type="entry name" value="TB2_DP1_HVA22"/>
</dbReference>